<evidence type="ECO:0000313" key="2">
    <source>
        <dbReference type="Proteomes" id="UP001374803"/>
    </source>
</evidence>
<evidence type="ECO:0008006" key="3">
    <source>
        <dbReference type="Google" id="ProtNLM"/>
    </source>
</evidence>
<keyword evidence="2" id="KW-1185">Reference proteome</keyword>
<dbReference type="RefSeq" id="WP_394834566.1">
    <property type="nucleotide sequence ID" value="NZ_CP089929.1"/>
</dbReference>
<dbReference type="InterPro" id="IPR011990">
    <property type="entry name" value="TPR-like_helical_dom_sf"/>
</dbReference>
<evidence type="ECO:0000313" key="1">
    <source>
        <dbReference type="EMBL" id="WXB04923.1"/>
    </source>
</evidence>
<name>A0ABZ2L250_9BACT</name>
<reference evidence="1" key="1">
    <citation type="submission" date="2021-12" db="EMBL/GenBank/DDBJ databases">
        <title>Discovery of the Pendulisporaceae a myxobacterial family with distinct sporulation behavior and unique specialized metabolism.</title>
        <authorList>
            <person name="Garcia R."/>
            <person name="Popoff A."/>
            <person name="Bader C.D."/>
            <person name="Loehr J."/>
            <person name="Walesch S."/>
            <person name="Walt C."/>
            <person name="Boldt J."/>
            <person name="Bunk B."/>
            <person name="Haeckl F.J.F.P.J."/>
            <person name="Gunesch A.P."/>
            <person name="Birkelbach J."/>
            <person name="Nuebel U."/>
            <person name="Pietschmann T."/>
            <person name="Bach T."/>
            <person name="Mueller R."/>
        </authorList>
    </citation>
    <scope>NUCLEOTIDE SEQUENCE</scope>
    <source>
        <strain evidence="1">MSr11367</strain>
    </source>
</reference>
<dbReference type="Gene3D" id="1.25.40.10">
    <property type="entry name" value="Tetratricopeptide repeat domain"/>
    <property type="match status" value="1"/>
</dbReference>
<organism evidence="1 2">
    <name type="scientific">Pendulispora rubella</name>
    <dbReference type="NCBI Taxonomy" id="2741070"/>
    <lineage>
        <taxon>Bacteria</taxon>
        <taxon>Pseudomonadati</taxon>
        <taxon>Myxococcota</taxon>
        <taxon>Myxococcia</taxon>
        <taxon>Myxococcales</taxon>
        <taxon>Sorangiineae</taxon>
        <taxon>Pendulisporaceae</taxon>
        <taxon>Pendulispora</taxon>
    </lineage>
</organism>
<gene>
    <name evidence="1" type="ORF">LVJ94_49535</name>
</gene>
<dbReference type="Proteomes" id="UP001374803">
    <property type="component" value="Chromosome"/>
</dbReference>
<sequence>MGASSEPFMALQEDLSWFMECPEIRLMHIATGGEERAVVLHQVALAEGDARNRSPFFALEDAHTRDDPGWTVRAERMRVIHEARREAMAKEGYALGPLPPLTYDAQEIVTFGRQIQQCLYVHSMVPELGGLVLVLAPGVLEAPNDFAVALLELLRVQAFAQVRIVVIELGHTLADPLMRPLGEAGLSATCLVDKDARRREYAAQLAAMAQAPAAASAEVQSGFAGPKDVCAPPRHGKPPRDAELPPEVAQALAEAAGPMAGLAGAAGRVLKQRIVGAAFAMQEQRYPDAIRLQTEACTQCIELGLVNIACVLEVSLAVYIFQAGARARAITAFESAAERARVAQLPDLESQALMGLANVHMLEGRLTEAAHHYARAGEAAERGNIPPLAIEGYRMAGQLALQSGGESAAVAAWQRALRIAAIHPPEMAAASSAPLVARSLAKVYRDHGSFPIAQSLLDQADAYERGVPIERADAHVAPASRSDVTGVSDVRG</sequence>
<proteinExistence type="predicted"/>
<protein>
    <recommendedName>
        <fullName evidence="3">MalT-like TPR region domain-containing protein</fullName>
    </recommendedName>
</protein>
<dbReference type="EMBL" id="CP089983">
    <property type="protein sequence ID" value="WXB04923.1"/>
    <property type="molecule type" value="Genomic_DNA"/>
</dbReference>
<dbReference type="SUPFAM" id="SSF48452">
    <property type="entry name" value="TPR-like"/>
    <property type="match status" value="1"/>
</dbReference>
<accession>A0ABZ2L250</accession>